<dbReference type="STRING" id="333138.LQ50_21975"/>
<proteinExistence type="predicted"/>
<gene>
    <name evidence="2" type="ORF">LQ50_21975</name>
</gene>
<reference evidence="2 3" key="1">
    <citation type="submission" date="2014-09" db="EMBL/GenBank/DDBJ databases">
        <title>Genome sequencing and annotation of Bacillus Okhensis strain Kh10-101T.</title>
        <authorList>
            <person name="Prakash J.S."/>
        </authorList>
    </citation>
    <scope>NUCLEOTIDE SEQUENCE [LARGE SCALE GENOMIC DNA]</scope>
    <source>
        <strain evidence="3">Kh10-101T</strain>
    </source>
</reference>
<protein>
    <submittedName>
        <fullName evidence="2">Uncharacterized protein</fullName>
    </submittedName>
</protein>
<keyword evidence="3" id="KW-1185">Reference proteome</keyword>
<dbReference type="AlphaFoldDB" id="A0A0B0I7A7"/>
<evidence type="ECO:0000313" key="3">
    <source>
        <dbReference type="Proteomes" id="UP000030832"/>
    </source>
</evidence>
<sequence length="72" mass="8096">MKIARSGEVCNGSARRAPFEKPAQKAKKQAAAPHIASSFQEKREGRPFFLKTLRQSSFERIKPLRLVNDGNI</sequence>
<feature type="region of interest" description="Disordered" evidence="1">
    <location>
        <begin position="1"/>
        <end position="36"/>
    </location>
</feature>
<evidence type="ECO:0000313" key="2">
    <source>
        <dbReference type="EMBL" id="KHF38323.1"/>
    </source>
</evidence>
<dbReference type="EMBL" id="JRJU01000043">
    <property type="protein sequence ID" value="KHF38323.1"/>
    <property type="molecule type" value="Genomic_DNA"/>
</dbReference>
<evidence type="ECO:0000256" key="1">
    <source>
        <dbReference type="SAM" id="MobiDB-lite"/>
    </source>
</evidence>
<comment type="caution">
    <text evidence="2">The sequence shown here is derived from an EMBL/GenBank/DDBJ whole genome shotgun (WGS) entry which is preliminary data.</text>
</comment>
<organism evidence="2 3">
    <name type="scientific">Halalkalibacter okhensis</name>
    <dbReference type="NCBI Taxonomy" id="333138"/>
    <lineage>
        <taxon>Bacteria</taxon>
        <taxon>Bacillati</taxon>
        <taxon>Bacillota</taxon>
        <taxon>Bacilli</taxon>
        <taxon>Bacillales</taxon>
        <taxon>Bacillaceae</taxon>
        <taxon>Halalkalibacter</taxon>
    </lineage>
</organism>
<dbReference type="Proteomes" id="UP000030832">
    <property type="component" value="Unassembled WGS sequence"/>
</dbReference>
<accession>A0A0B0I7A7</accession>
<name>A0A0B0I7A7_9BACI</name>